<comment type="caution">
    <text evidence="2">The sequence shown here is derived from an EMBL/GenBank/DDBJ whole genome shotgun (WGS) entry which is preliminary data.</text>
</comment>
<dbReference type="Proteomes" id="UP001642360">
    <property type="component" value="Unassembled WGS sequence"/>
</dbReference>
<accession>A0ABC8UEK9</accession>
<gene>
    <name evidence="2" type="ORF">ILEXP_LOCUS49563</name>
</gene>
<evidence type="ECO:0000313" key="3">
    <source>
        <dbReference type="Proteomes" id="UP001642360"/>
    </source>
</evidence>
<dbReference type="AlphaFoldDB" id="A0ABC8UEK9"/>
<evidence type="ECO:0000256" key="1">
    <source>
        <dbReference type="SAM" id="MobiDB-lite"/>
    </source>
</evidence>
<organism evidence="2 3">
    <name type="scientific">Ilex paraguariensis</name>
    <name type="common">yerba mate</name>
    <dbReference type="NCBI Taxonomy" id="185542"/>
    <lineage>
        <taxon>Eukaryota</taxon>
        <taxon>Viridiplantae</taxon>
        <taxon>Streptophyta</taxon>
        <taxon>Embryophyta</taxon>
        <taxon>Tracheophyta</taxon>
        <taxon>Spermatophyta</taxon>
        <taxon>Magnoliopsida</taxon>
        <taxon>eudicotyledons</taxon>
        <taxon>Gunneridae</taxon>
        <taxon>Pentapetalae</taxon>
        <taxon>asterids</taxon>
        <taxon>campanulids</taxon>
        <taxon>Aquifoliales</taxon>
        <taxon>Aquifoliaceae</taxon>
        <taxon>Ilex</taxon>
    </lineage>
</organism>
<reference evidence="2 3" key="1">
    <citation type="submission" date="2024-02" db="EMBL/GenBank/DDBJ databases">
        <authorList>
            <person name="Vignale AGUSTIN F."/>
            <person name="Sosa J E."/>
            <person name="Modenutti C."/>
        </authorList>
    </citation>
    <scope>NUCLEOTIDE SEQUENCE [LARGE SCALE GENOMIC DNA]</scope>
</reference>
<proteinExistence type="predicted"/>
<dbReference type="EMBL" id="CAUOFW020007554">
    <property type="protein sequence ID" value="CAK9179624.1"/>
    <property type="molecule type" value="Genomic_DNA"/>
</dbReference>
<feature type="region of interest" description="Disordered" evidence="1">
    <location>
        <begin position="1"/>
        <end position="57"/>
    </location>
</feature>
<sequence>IGLEGESSESSSSNQAWRKIYPDHNETPIPPASSPTRHKSTNQWKPDDFLRRRRRQL</sequence>
<protein>
    <submittedName>
        <fullName evidence="2">Uncharacterized protein</fullName>
    </submittedName>
</protein>
<evidence type="ECO:0000313" key="2">
    <source>
        <dbReference type="EMBL" id="CAK9179624.1"/>
    </source>
</evidence>
<name>A0ABC8UEK9_9AQUA</name>
<keyword evidence="3" id="KW-1185">Reference proteome</keyword>
<feature type="non-terminal residue" evidence="2">
    <location>
        <position position="1"/>
    </location>
</feature>